<evidence type="ECO:0000313" key="1">
    <source>
        <dbReference type="EMBL" id="CAF1541774.1"/>
    </source>
</evidence>
<evidence type="ECO:0000313" key="3">
    <source>
        <dbReference type="Proteomes" id="UP000663828"/>
    </source>
</evidence>
<gene>
    <name evidence="1" type="ORF">EDS130_LOCUS45372</name>
    <name evidence="2" type="ORF">XAT740_LOCUS44156</name>
</gene>
<sequence length="320" mass="37677">MSVNYKQLLLFDCDGGRASLFDDKTILSEIPSNCDCYLFWNDNDSNLSNKINYLKSYRQIHLYPVLESNSKNATDGKLIYFLGKLVDKYSFIIIIHGGDGIYKEIIRTVSEEYGNDRISNEIFTNPTPRNLRELLRQFRQRNQEYGYIEKHSSNNEHEDNLIDKSKNRCLLCWKFCNNFEDFYQHFRDKHHLRIKLICNCKLEFDHLLEFHNHQRKEQSNAFSNKGVAQCLAANQPTKVYLDPHPLILLISAGKTNKCIYCKNKDRSLDPIALISHLTAKHMLYNDIRFQCCSDTKRTLDRFQNHTSTQHKIVDIKKHNI</sequence>
<evidence type="ECO:0000313" key="2">
    <source>
        <dbReference type="EMBL" id="CAF1567534.1"/>
    </source>
</evidence>
<accession>A0A815Y8W6</accession>
<dbReference type="EMBL" id="CAJNOJ010001083">
    <property type="protein sequence ID" value="CAF1541774.1"/>
    <property type="molecule type" value="Genomic_DNA"/>
</dbReference>
<dbReference type="Proteomes" id="UP000663852">
    <property type="component" value="Unassembled WGS sequence"/>
</dbReference>
<keyword evidence="3" id="KW-1185">Reference proteome</keyword>
<proteinExistence type="predicted"/>
<organism evidence="2 3">
    <name type="scientific">Adineta ricciae</name>
    <name type="common">Rotifer</name>
    <dbReference type="NCBI Taxonomy" id="249248"/>
    <lineage>
        <taxon>Eukaryota</taxon>
        <taxon>Metazoa</taxon>
        <taxon>Spiralia</taxon>
        <taxon>Gnathifera</taxon>
        <taxon>Rotifera</taxon>
        <taxon>Eurotatoria</taxon>
        <taxon>Bdelloidea</taxon>
        <taxon>Adinetida</taxon>
        <taxon>Adinetidae</taxon>
        <taxon>Adineta</taxon>
    </lineage>
</organism>
<dbReference type="Proteomes" id="UP000663828">
    <property type="component" value="Unassembled WGS sequence"/>
</dbReference>
<dbReference type="OrthoDB" id="10030800at2759"/>
<comment type="caution">
    <text evidence="2">The sequence shown here is derived from an EMBL/GenBank/DDBJ whole genome shotgun (WGS) entry which is preliminary data.</text>
</comment>
<protein>
    <submittedName>
        <fullName evidence="2">Uncharacterized protein</fullName>
    </submittedName>
</protein>
<dbReference type="EMBL" id="CAJNOR010005555">
    <property type="protein sequence ID" value="CAF1567534.1"/>
    <property type="molecule type" value="Genomic_DNA"/>
</dbReference>
<dbReference type="AlphaFoldDB" id="A0A815Y8W6"/>
<reference evidence="2" key="1">
    <citation type="submission" date="2021-02" db="EMBL/GenBank/DDBJ databases">
        <authorList>
            <person name="Nowell W R."/>
        </authorList>
    </citation>
    <scope>NUCLEOTIDE SEQUENCE</scope>
</reference>
<name>A0A815Y8W6_ADIRI</name>